<protein>
    <submittedName>
        <fullName evidence="1">Uncharacterized protein</fullName>
    </submittedName>
</protein>
<dbReference type="KEGG" id="msym:MSY001_2997"/>
<sequence>MPRLAACAGVCALGRAAPLGARRTSAYAASISRARVPPAPVPNTPRIAPWAAARALERAGKEPALTHAEAQRVCAEVLEEPETSAAAGAGWHDTLLRCVLHVPIGAPQRDVLLTALLEGIWAAPHPIGPGTYTRLLRRMRADPMPHTRRAMHGHVCAGHLPDTAVWQALLRLHAHAHDWARMDEMLRLGIESSILSAADGYHYTLLRLQHDPSAPHPRNSMDVLLQHMQQSGVRLNDAMLVRLLHALAAPVRRAAAAHVGTERMAQKVAPVQRLVDAFFVWLCHHDALPLAAFRRSLAHMLELELQLLAAQHQAVMSEARRAHRPCSPFPSRASLQKMRAKLALVSDTLGGDDGLLERVQIAMDATSGRSREAAAKLQAWIARDASDSARELQRRTLVLIFSQACRHARARRLAPMLDVLAAGVDADLWRAPTTRTTGPPAATLVRLWTRFVGAWTHMIGVRRGRRTRARVAQAPMGWPLLARALDLLTRTAPHVPATWARVWDHPERCRALATAVRHAPSPPRAVARVDECLRTLQVPARIPRTFHQAVASAARYP</sequence>
<organism evidence="1 2">
    <name type="scientific">Malassezia sympodialis (strain ATCC 42132)</name>
    <name type="common">Atopic eczema-associated yeast</name>
    <dbReference type="NCBI Taxonomy" id="1230383"/>
    <lineage>
        <taxon>Eukaryota</taxon>
        <taxon>Fungi</taxon>
        <taxon>Dikarya</taxon>
        <taxon>Basidiomycota</taxon>
        <taxon>Ustilaginomycotina</taxon>
        <taxon>Malasseziomycetes</taxon>
        <taxon>Malasseziales</taxon>
        <taxon>Malasseziaceae</taxon>
        <taxon>Malassezia</taxon>
    </lineage>
</organism>
<dbReference type="HOGENOM" id="CLU_489218_0_0_1"/>
<dbReference type="OMA" id="RCALSEM"/>
<accession>M5ED52</accession>
<dbReference type="VEuPathDB" id="FungiDB:MSYG_3268"/>
<reference evidence="2" key="1">
    <citation type="journal article" date="2017" name="Nucleic Acids Res.">
        <title>Proteogenomics produces comprehensive and highly accurate protein-coding gene annotation in a complete genome assembly of Malassezia sympodialis.</title>
        <authorList>
            <person name="Zhu Y."/>
            <person name="Engstroem P.G."/>
            <person name="Tellgren-Roth C."/>
            <person name="Baudo C.D."/>
            <person name="Kennell J.C."/>
            <person name="Sun S."/>
            <person name="Billmyre R.B."/>
            <person name="Schroeder M.S."/>
            <person name="Andersson A."/>
            <person name="Holm T."/>
            <person name="Sigurgeirsson B."/>
            <person name="Wu G."/>
            <person name="Sankaranarayanan S.R."/>
            <person name="Siddharthan R."/>
            <person name="Sanyal K."/>
            <person name="Lundeberg J."/>
            <person name="Nystedt B."/>
            <person name="Boekhout T."/>
            <person name="Dawson T.L. Jr."/>
            <person name="Heitman J."/>
            <person name="Scheynius A."/>
            <person name="Lehtioe J."/>
        </authorList>
    </citation>
    <scope>NUCLEOTIDE SEQUENCE [LARGE SCALE GENOMIC DNA]</scope>
    <source>
        <strain evidence="2">ATCC 42132</strain>
    </source>
</reference>
<dbReference type="OrthoDB" id="3337969at2759"/>
<dbReference type="AlphaFoldDB" id="M5ED52"/>
<dbReference type="RefSeq" id="XP_018741497.1">
    <property type="nucleotide sequence ID" value="XM_018884881.1"/>
</dbReference>
<evidence type="ECO:0000313" key="1">
    <source>
        <dbReference type="EMBL" id="SHO78919.1"/>
    </source>
</evidence>
<name>M5ED52_MALS4</name>
<evidence type="ECO:0000313" key="2">
    <source>
        <dbReference type="Proteomes" id="UP000186303"/>
    </source>
</evidence>
<dbReference type="EMBL" id="LT671825">
    <property type="protein sequence ID" value="SHO78919.1"/>
    <property type="molecule type" value="Genomic_DNA"/>
</dbReference>
<dbReference type="Proteomes" id="UP000186303">
    <property type="component" value="Chromosome 5"/>
</dbReference>
<gene>
    <name evidence="1" type="ORF">MSYG_3268</name>
</gene>
<proteinExistence type="predicted"/>
<keyword evidence="2" id="KW-1185">Reference proteome</keyword>